<dbReference type="Gene3D" id="1.20.58.320">
    <property type="entry name" value="TPR-like"/>
    <property type="match status" value="1"/>
</dbReference>
<gene>
    <name evidence="1" type="ORF">LMS43_06115</name>
</gene>
<proteinExistence type="predicted"/>
<name>A0ABT8EHU3_9BURK</name>
<organism evidence="1 2">
    <name type="scientific">Alcaligenes endophyticus</name>
    <dbReference type="NCBI Taxonomy" id="1929088"/>
    <lineage>
        <taxon>Bacteria</taxon>
        <taxon>Pseudomonadati</taxon>
        <taxon>Pseudomonadota</taxon>
        <taxon>Betaproteobacteria</taxon>
        <taxon>Burkholderiales</taxon>
        <taxon>Alcaligenaceae</taxon>
        <taxon>Alcaligenes</taxon>
    </lineage>
</organism>
<dbReference type="RefSeq" id="WP_266124562.1">
    <property type="nucleotide sequence ID" value="NZ_JAJHNU010000001.1"/>
</dbReference>
<accession>A0ABT8EHU3</accession>
<comment type="caution">
    <text evidence="1">The sequence shown here is derived from an EMBL/GenBank/DDBJ whole genome shotgun (WGS) entry which is preliminary data.</text>
</comment>
<dbReference type="Pfam" id="PF06041">
    <property type="entry name" value="DUF924"/>
    <property type="match status" value="1"/>
</dbReference>
<dbReference type="SUPFAM" id="SSF48452">
    <property type="entry name" value="TPR-like"/>
    <property type="match status" value="1"/>
</dbReference>
<evidence type="ECO:0000313" key="1">
    <source>
        <dbReference type="EMBL" id="MDN4120855.1"/>
    </source>
</evidence>
<dbReference type="Gene3D" id="1.25.40.10">
    <property type="entry name" value="Tetratricopeptide repeat domain"/>
    <property type="match status" value="1"/>
</dbReference>
<dbReference type="InterPro" id="IPR011990">
    <property type="entry name" value="TPR-like_helical_dom_sf"/>
</dbReference>
<sequence>MHPVDTQQIETLLSFWRENSGYWFVKSASFDQQFAEQFVDQHWMAARRELEHWLDSDQGALALLLLLDQYPRNCFRHTGHMYATDSLARHYAAVLTDRLGDMQLPPELRVFCYLPFTHSEDIEDQHKAVALNERGQTGEGLKFALHHRDIVQQYGRFPHRNHLLGRVSTEPEKQFLAAGGFTG</sequence>
<dbReference type="Proteomes" id="UP001168613">
    <property type="component" value="Unassembled WGS sequence"/>
</dbReference>
<dbReference type="InterPro" id="IPR010323">
    <property type="entry name" value="DUF924"/>
</dbReference>
<reference evidence="1" key="1">
    <citation type="submission" date="2021-11" db="EMBL/GenBank/DDBJ databases">
        <title>Draft genome sequence of Alcaligenes endophyticus type strain CCUG 75668T.</title>
        <authorList>
            <person name="Salva-Serra F."/>
            <person name="Duran R.E."/>
            <person name="Seeger M."/>
            <person name="Moore E.R.B."/>
            <person name="Jaen-Luchoro D."/>
        </authorList>
    </citation>
    <scope>NUCLEOTIDE SEQUENCE</scope>
    <source>
        <strain evidence="1">CCUG 75668</strain>
    </source>
</reference>
<evidence type="ECO:0000313" key="2">
    <source>
        <dbReference type="Proteomes" id="UP001168613"/>
    </source>
</evidence>
<keyword evidence="2" id="KW-1185">Reference proteome</keyword>
<dbReference type="EMBL" id="JAJHNU010000001">
    <property type="protein sequence ID" value="MDN4120855.1"/>
    <property type="molecule type" value="Genomic_DNA"/>
</dbReference>
<protein>
    <submittedName>
        <fullName evidence="1">DUF924 family protein</fullName>
    </submittedName>
</protein>